<dbReference type="EMBL" id="BOMQ01000061">
    <property type="protein sequence ID" value="GIE51626.1"/>
    <property type="molecule type" value="Genomic_DNA"/>
</dbReference>
<organism evidence="8 9">
    <name type="scientific">Actinoplanes nipponensis</name>
    <dbReference type="NCBI Taxonomy" id="135950"/>
    <lineage>
        <taxon>Bacteria</taxon>
        <taxon>Bacillati</taxon>
        <taxon>Actinomycetota</taxon>
        <taxon>Actinomycetes</taxon>
        <taxon>Micromonosporales</taxon>
        <taxon>Micromonosporaceae</taxon>
        <taxon>Actinoplanes</taxon>
    </lineage>
</organism>
<comment type="caution">
    <text evidence="8">The sequence shown here is derived from an EMBL/GenBank/DDBJ whole genome shotgun (WGS) entry which is preliminary data.</text>
</comment>
<evidence type="ECO:0000259" key="7">
    <source>
        <dbReference type="Pfam" id="PF00082"/>
    </source>
</evidence>
<dbReference type="GO" id="GO:0006508">
    <property type="term" value="P:proteolysis"/>
    <property type="evidence" value="ECO:0007669"/>
    <property type="project" value="UniProtKB-KW"/>
</dbReference>
<dbReference type="Gene3D" id="3.40.50.200">
    <property type="entry name" value="Peptidase S8/S53 domain"/>
    <property type="match status" value="1"/>
</dbReference>
<reference evidence="8" key="1">
    <citation type="submission" date="2021-01" db="EMBL/GenBank/DDBJ databases">
        <title>Whole genome shotgun sequence of Actinoplanes nipponensis NBRC 14063.</title>
        <authorList>
            <person name="Komaki H."/>
            <person name="Tamura T."/>
        </authorList>
    </citation>
    <scope>NUCLEOTIDE SEQUENCE</scope>
    <source>
        <strain evidence="8">NBRC 14063</strain>
    </source>
</reference>
<comment type="similarity">
    <text evidence="1 5">Belongs to the peptidase S8 family.</text>
</comment>
<dbReference type="InterPro" id="IPR050131">
    <property type="entry name" value="Peptidase_S8_subtilisin-like"/>
</dbReference>
<keyword evidence="4 5" id="KW-0720">Serine protease</keyword>
<dbReference type="Proteomes" id="UP000647172">
    <property type="component" value="Unassembled WGS sequence"/>
</dbReference>
<gene>
    <name evidence="8" type="ORF">Ani05nite_51600</name>
</gene>
<proteinExistence type="inferred from homology"/>
<dbReference type="AlphaFoldDB" id="A0A919JJC8"/>
<dbReference type="PANTHER" id="PTHR43806:SF65">
    <property type="entry name" value="SERINE PROTEASE APRX"/>
    <property type="match status" value="1"/>
</dbReference>
<evidence type="ECO:0000256" key="3">
    <source>
        <dbReference type="ARBA" id="ARBA00022801"/>
    </source>
</evidence>
<protein>
    <recommendedName>
        <fullName evidence="7">Peptidase S8/S53 domain-containing protein</fullName>
    </recommendedName>
</protein>
<accession>A0A919JJC8</accession>
<evidence type="ECO:0000313" key="9">
    <source>
        <dbReference type="Proteomes" id="UP000647172"/>
    </source>
</evidence>
<feature type="active site" description="Charge relay system" evidence="5">
    <location>
        <position position="204"/>
    </location>
</feature>
<dbReference type="GO" id="GO:0004252">
    <property type="term" value="F:serine-type endopeptidase activity"/>
    <property type="evidence" value="ECO:0007669"/>
    <property type="project" value="UniProtKB-UniRule"/>
</dbReference>
<dbReference type="PROSITE" id="PS51892">
    <property type="entry name" value="SUBTILASE"/>
    <property type="match status" value="1"/>
</dbReference>
<feature type="active site" description="Charge relay system" evidence="5">
    <location>
        <position position="166"/>
    </location>
</feature>
<feature type="active site" description="Charge relay system" evidence="5">
    <location>
        <position position="401"/>
    </location>
</feature>
<keyword evidence="3 5" id="KW-0378">Hydrolase</keyword>
<dbReference type="InterPro" id="IPR000209">
    <property type="entry name" value="Peptidase_S8/S53_dom"/>
</dbReference>
<evidence type="ECO:0000256" key="5">
    <source>
        <dbReference type="PROSITE-ProRule" id="PRU01240"/>
    </source>
</evidence>
<keyword evidence="2 5" id="KW-0645">Protease</keyword>
<feature type="signal peptide" evidence="6">
    <location>
        <begin position="1"/>
        <end position="27"/>
    </location>
</feature>
<dbReference type="PANTHER" id="PTHR43806">
    <property type="entry name" value="PEPTIDASE S8"/>
    <property type="match status" value="1"/>
</dbReference>
<dbReference type="InterPro" id="IPR015500">
    <property type="entry name" value="Peptidase_S8_subtilisin-rel"/>
</dbReference>
<sequence length="601" mass="61341">MRASTSGRTAATGLTVLLALGAPIATAAPAAASGVVSVPAQVSDATIVPVVVRADTVTAISAAKQAVLRSGGTVKSDLDLIQGFSAAMPSAAVDDLTAIAGVRVTRDAAVRMKGMDSWANQVGITMLAPVIKAAGGDKADKDNPDDGVTATGSVLTGAGIGVALIDSGVAPVKGLNNVGQIIYGPDLSFESQSANMRNLDTYGHGTHMAGIIAGNDPTSGSGLHGMAPEAKIISLKVATADGATDVSQVIAAIDWVVAHRNDPGLNIRVLNLSFGTDSVQSAALDPLSFAVEQAWTKGIVAVVAAGNDGFTAANLTMPAANPKVIAVGAADSMGTDARNDDTVATFTNRGNAGRHPDVLAAGRSIVSLRAPGSYIDRTYPSARIATTLDPEQRLFRGSGTSQATAVVSGAVALLLQQRPNLTPDQVKALLMSTAVQIKNGDPYAAGAGQIDIVKAAKTKTPTTQQTGTPATGLGTLEASRGSAHVYDSATGAALAGETDIFGKAWVPATWTAQSKAQRSWTGGSWNGSAWTGTAWGAAVVGQQSWAPVTWSGRSWSGSTWTGRSWSSAVWNGRSWSSETWLGRSWSGRSWSSAGWTGEPWQ</sequence>
<evidence type="ECO:0000256" key="2">
    <source>
        <dbReference type="ARBA" id="ARBA00022670"/>
    </source>
</evidence>
<dbReference type="PRINTS" id="PR00723">
    <property type="entry name" value="SUBTILISIN"/>
</dbReference>
<evidence type="ECO:0000313" key="8">
    <source>
        <dbReference type="EMBL" id="GIE51626.1"/>
    </source>
</evidence>
<keyword evidence="9" id="KW-1185">Reference proteome</keyword>
<evidence type="ECO:0000256" key="1">
    <source>
        <dbReference type="ARBA" id="ARBA00011073"/>
    </source>
</evidence>
<feature type="domain" description="Peptidase S8/S53" evidence="7">
    <location>
        <begin position="157"/>
        <end position="440"/>
    </location>
</feature>
<evidence type="ECO:0000256" key="6">
    <source>
        <dbReference type="SAM" id="SignalP"/>
    </source>
</evidence>
<evidence type="ECO:0000256" key="4">
    <source>
        <dbReference type="ARBA" id="ARBA00022825"/>
    </source>
</evidence>
<dbReference type="Pfam" id="PF00082">
    <property type="entry name" value="Peptidase_S8"/>
    <property type="match status" value="1"/>
</dbReference>
<feature type="chain" id="PRO_5036767712" description="Peptidase S8/S53 domain-containing protein" evidence="6">
    <location>
        <begin position="28"/>
        <end position="601"/>
    </location>
</feature>
<dbReference type="InterPro" id="IPR036852">
    <property type="entry name" value="Peptidase_S8/S53_dom_sf"/>
</dbReference>
<dbReference type="SUPFAM" id="SSF52743">
    <property type="entry name" value="Subtilisin-like"/>
    <property type="match status" value="1"/>
</dbReference>
<keyword evidence="6" id="KW-0732">Signal</keyword>
<name>A0A919JJC8_9ACTN</name>